<dbReference type="Gene3D" id="3.90.1750.20">
    <property type="entry name" value="Putative Large Serine Recombinase, Chain B, Domain 2"/>
    <property type="match status" value="1"/>
</dbReference>
<keyword evidence="2" id="KW-0233">DNA recombination</keyword>
<gene>
    <name evidence="6" type="ORF">MEBOL_006223</name>
</gene>
<dbReference type="InterPro" id="IPR011109">
    <property type="entry name" value="DNA_bind_recombinase_dom"/>
</dbReference>
<organism evidence="6 7">
    <name type="scientific">Melittangium boletus DSM 14713</name>
    <dbReference type="NCBI Taxonomy" id="1294270"/>
    <lineage>
        <taxon>Bacteria</taxon>
        <taxon>Pseudomonadati</taxon>
        <taxon>Myxococcota</taxon>
        <taxon>Myxococcia</taxon>
        <taxon>Myxococcales</taxon>
        <taxon>Cystobacterineae</taxon>
        <taxon>Archangiaceae</taxon>
        <taxon>Melittangium</taxon>
    </lineage>
</organism>
<dbReference type="PROSITE" id="PS51737">
    <property type="entry name" value="RECOMBINASE_DNA_BIND"/>
    <property type="match status" value="1"/>
</dbReference>
<feature type="domain" description="Resolvase/invertase-type recombinase catalytic" evidence="4">
    <location>
        <begin position="3"/>
        <end position="164"/>
    </location>
</feature>
<protein>
    <recommendedName>
        <fullName evidence="8">Recombinase family protein</fullName>
    </recommendedName>
</protein>
<evidence type="ECO:0000313" key="7">
    <source>
        <dbReference type="Proteomes" id="UP000217289"/>
    </source>
</evidence>
<evidence type="ECO:0000259" key="5">
    <source>
        <dbReference type="PROSITE" id="PS51737"/>
    </source>
</evidence>
<dbReference type="Pfam" id="PF07508">
    <property type="entry name" value="Recombinase"/>
    <property type="match status" value="1"/>
</dbReference>
<dbReference type="CDD" id="cd00338">
    <property type="entry name" value="Ser_Recombinase"/>
    <property type="match status" value="1"/>
</dbReference>
<dbReference type="PANTHER" id="PTHR30461:SF2">
    <property type="entry name" value="SERINE RECOMBINASE PINE-RELATED"/>
    <property type="match status" value="1"/>
</dbReference>
<evidence type="ECO:0000256" key="1">
    <source>
        <dbReference type="ARBA" id="ARBA00023125"/>
    </source>
</evidence>
<dbReference type="KEGG" id="mbd:MEBOL_006223"/>
<dbReference type="InterPro" id="IPR025827">
    <property type="entry name" value="Zn_ribbon_recom_dom"/>
</dbReference>
<dbReference type="Pfam" id="PF13408">
    <property type="entry name" value="Zn_ribbon_recom"/>
    <property type="match status" value="1"/>
</dbReference>
<proteinExistence type="predicted"/>
<evidence type="ECO:0000313" key="6">
    <source>
        <dbReference type="EMBL" id="ATB32734.1"/>
    </source>
</evidence>
<keyword evidence="3" id="KW-0175">Coiled coil</keyword>
<dbReference type="Proteomes" id="UP000217289">
    <property type="component" value="Chromosome"/>
</dbReference>
<dbReference type="GO" id="GO:0000150">
    <property type="term" value="F:DNA strand exchange activity"/>
    <property type="evidence" value="ECO:0007669"/>
    <property type="project" value="InterPro"/>
</dbReference>
<name>A0A250ILV2_9BACT</name>
<dbReference type="GO" id="GO:0003677">
    <property type="term" value="F:DNA binding"/>
    <property type="evidence" value="ECO:0007669"/>
    <property type="project" value="UniProtKB-KW"/>
</dbReference>
<evidence type="ECO:0000256" key="3">
    <source>
        <dbReference type="SAM" id="Coils"/>
    </source>
</evidence>
<accession>A0A250ILV2</accession>
<dbReference type="Pfam" id="PF00239">
    <property type="entry name" value="Resolvase"/>
    <property type="match status" value="1"/>
</dbReference>
<feature type="domain" description="Recombinase" evidence="5">
    <location>
        <begin position="176"/>
        <end position="304"/>
    </location>
</feature>
<dbReference type="PANTHER" id="PTHR30461">
    <property type="entry name" value="DNA-INVERTASE FROM LAMBDOID PROPHAGE"/>
    <property type="match status" value="1"/>
</dbReference>
<evidence type="ECO:0008006" key="8">
    <source>
        <dbReference type="Google" id="ProtNLM"/>
    </source>
</evidence>
<feature type="coiled-coil region" evidence="3">
    <location>
        <begin position="422"/>
        <end position="449"/>
    </location>
</feature>
<dbReference type="SMART" id="SM00857">
    <property type="entry name" value="Resolvase"/>
    <property type="match status" value="1"/>
</dbReference>
<dbReference type="InterPro" id="IPR006119">
    <property type="entry name" value="Resolv_N"/>
</dbReference>
<dbReference type="InterPro" id="IPR038109">
    <property type="entry name" value="DNA_bind_recomb_sf"/>
</dbReference>
<dbReference type="InterPro" id="IPR036162">
    <property type="entry name" value="Resolvase-like_N_sf"/>
</dbReference>
<dbReference type="InterPro" id="IPR050639">
    <property type="entry name" value="SSR_resolvase"/>
</dbReference>
<evidence type="ECO:0000259" key="4">
    <source>
        <dbReference type="PROSITE" id="PS51736"/>
    </source>
</evidence>
<dbReference type="AlphaFoldDB" id="A0A250ILV2"/>
<dbReference type="Gene3D" id="3.40.50.1390">
    <property type="entry name" value="Resolvase, N-terminal catalytic domain"/>
    <property type="match status" value="1"/>
</dbReference>
<keyword evidence="7" id="KW-1185">Reference proteome</keyword>
<dbReference type="EMBL" id="CP022163">
    <property type="protein sequence ID" value="ATB32734.1"/>
    <property type="molecule type" value="Genomic_DNA"/>
</dbReference>
<dbReference type="PROSITE" id="PS51736">
    <property type="entry name" value="RECOMBINASES_3"/>
    <property type="match status" value="1"/>
</dbReference>
<keyword evidence="1" id="KW-0238">DNA-binding</keyword>
<evidence type="ECO:0000256" key="2">
    <source>
        <dbReference type="ARBA" id="ARBA00023172"/>
    </source>
</evidence>
<reference evidence="6 7" key="1">
    <citation type="submission" date="2017-06" db="EMBL/GenBank/DDBJ databases">
        <authorList>
            <person name="Kim H.J."/>
            <person name="Triplett B.A."/>
        </authorList>
    </citation>
    <scope>NUCLEOTIDE SEQUENCE [LARGE SCALE GENOMIC DNA]</scope>
    <source>
        <strain evidence="6 7">DSM 14713</strain>
    </source>
</reference>
<sequence>MPKAYSYLRFSTPDQSQGDSFRRQSTAAQSYASRKGLDLDDKLTFQDLGVSAFRGKNLEDGQLGAFLTAVQVGKVEPGSYLLVESLDRLSRQAAWIALGSLTSILAHGITLVTLNDEKVYSQATMTAQPMDLMYAIMGFIRANDESAHKSFRLKDVWSQKRLKAAARKPMTAIVPNWIWLDKATGTFQEIPEKVEVIRRIFRDYLSGMGVAGIVKALNRDGVPVFSRTSRNGIQAKQWHVSYIRRTLENPAVIGTYTVHTTEHEGKKKVRRKAGDPIPNYFPAIIDEDTFQRAQAIRLDTPSALRGRNANREDVKNLFGGVVRCGLCSSTMNYISKGRNKKRRYSYLVCAKARHGAGCKYRMIPYEDVEGAFLQHGPAYLANAPTGEEHDGLDAEIQQVNTSLEVFDDELSALAEAYARTKLQTLLEQIRKMEESKREVEAKRDDLYRRAGALADPFIMKRIDELSDVIQAEPLDRRRANVLMRMVFSTITVHPLGGNMVLTYKHGGVGPLGDSLLWGWPRTEEEAAG</sequence>
<dbReference type="SUPFAM" id="SSF53041">
    <property type="entry name" value="Resolvase-like"/>
    <property type="match status" value="1"/>
</dbReference>